<feature type="compositionally biased region" description="Polar residues" evidence="1">
    <location>
        <begin position="65"/>
        <end position="78"/>
    </location>
</feature>
<gene>
    <name evidence="2" type="ORF">PIB30_061803</name>
</gene>
<name>A0ABU6VP44_9FABA</name>
<sequence length="184" mass="19995">MGKLKRRPCGYAPVLCVRTGIAEMACNGPSPSIKEKAKAFGPPTQASPRLATLRSHPVANPQPETPVTPTISAPTSSLPPKKRLIQKAASEGTSKAAAKSFGRRSQRLAAIGRTSFQAPKVQEVIAVSNDSKPELEMVKEAEDEEEDPEEDPVEEPQEARIEEEDEEDPKEDPIEKMLLKKESA</sequence>
<dbReference type="EMBL" id="JASCZI010151600">
    <property type="protein sequence ID" value="MED6173673.1"/>
    <property type="molecule type" value="Genomic_DNA"/>
</dbReference>
<comment type="caution">
    <text evidence="2">The sequence shown here is derived from an EMBL/GenBank/DDBJ whole genome shotgun (WGS) entry which is preliminary data.</text>
</comment>
<feature type="compositionally biased region" description="Basic and acidic residues" evidence="1">
    <location>
        <begin position="131"/>
        <end position="140"/>
    </location>
</feature>
<evidence type="ECO:0000256" key="1">
    <source>
        <dbReference type="SAM" id="MobiDB-lite"/>
    </source>
</evidence>
<feature type="compositionally biased region" description="Basic and acidic residues" evidence="1">
    <location>
        <begin position="171"/>
        <end position="184"/>
    </location>
</feature>
<accession>A0ABU6VP44</accession>
<feature type="compositionally biased region" description="Acidic residues" evidence="1">
    <location>
        <begin position="141"/>
        <end position="170"/>
    </location>
</feature>
<reference evidence="2 3" key="1">
    <citation type="journal article" date="2023" name="Plants (Basel)">
        <title>Bridging the Gap: Combining Genomics and Transcriptomics Approaches to Understand Stylosanthes scabra, an Orphan Legume from the Brazilian Caatinga.</title>
        <authorList>
            <person name="Ferreira-Neto J.R.C."/>
            <person name="da Silva M.D."/>
            <person name="Binneck E."/>
            <person name="de Melo N.F."/>
            <person name="da Silva R.H."/>
            <person name="de Melo A.L.T.M."/>
            <person name="Pandolfi V."/>
            <person name="Bustamante F.O."/>
            <person name="Brasileiro-Vidal A.C."/>
            <person name="Benko-Iseppon A.M."/>
        </authorList>
    </citation>
    <scope>NUCLEOTIDE SEQUENCE [LARGE SCALE GENOMIC DNA]</scope>
    <source>
        <tissue evidence="2">Leaves</tissue>
    </source>
</reference>
<dbReference type="Proteomes" id="UP001341840">
    <property type="component" value="Unassembled WGS sequence"/>
</dbReference>
<proteinExistence type="predicted"/>
<feature type="region of interest" description="Disordered" evidence="1">
    <location>
        <begin position="35"/>
        <end position="82"/>
    </location>
</feature>
<evidence type="ECO:0000313" key="2">
    <source>
        <dbReference type="EMBL" id="MED6173673.1"/>
    </source>
</evidence>
<organism evidence="2 3">
    <name type="scientific">Stylosanthes scabra</name>
    <dbReference type="NCBI Taxonomy" id="79078"/>
    <lineage>
        <taxon>Eukaryota</taxon>
        <taxon>Viridiplantae</taxon>
        <taxon>Streptophyta</taxon>
        <taxon>Embryophyta</taxon>
        <taxon>Tracheophyta</taxon>
        <taxon>Spermatophyta</taxon>
        <taxon>Magnoliopsida</taxon>
        <taxon>eudicotyledons</taxon>
        <taxon>Gunneridae</taxon>
        <taxon>Pentapetalae</taxon>
        <taxon>rosids</taxon>
        <taxon>fabids</taxon>
        <taxon>Fabales</taxon>
        <taxon>Fabaceae</taxon>
        <taxon>Papilionoideae</taxon>
        <taxon>50 kb inversion clade</taxon>
        <taxon>dalbergioids sensu lato</taxon>
        <taxon>Dalbergieae</taxon>
        <taxon>Pterocarpus clade</taxon>
        <taxon>Stylosanthes</taxon>
    </lineage>
</organism>
<feature type="region of interest" description="Disordered" evidence="1">
    <location>
        <begin position="117"/>
        <end position="184"/>
    </location>
</feature>
<protein>
    <submittedName>
        <fullName evidence="2">Uncharacterized protein</fullName>
    </submittedName>
</protein>
<keyword evidence="3" id="KW-1185">Reference proteome</keyword>
<evidence type="ECO:0000313" key="3">
    <source>
        <dbReference type="Proteomes" id="UP001341840"/>
    </source>
</evidence>